<dbReference type="AlphaFoldDB" id="I1CSW0"/>
<organism evidence="4 5">
    <name type="scientific">Rhizopus delemar (strain RA 99-880 / ATCC MYA-4621 / FGSC 9543 / NRRL 43880)</name>
    <name type="common">Mucormycosis agent</name>
    <name type="synonym">Rhizopus arrhizus var. delemar</name>
    <dbReference type="NCBI Taxonomy" id="246409"/>
    <lineage>
        <taxon>Eukaryota</taxon>
        <taxon>Fungi</taxon>
        <taxon>Fungi incertae sedis</taxon>
        <taxon>Mucoromycota</taxon>
        <taxon>Mucoromycotina</taxon>
        <taxon>Mucoromycetes</taxon>
        <taxon>Mucorales</taxon>
        <taxon>Mucorineae</taxon>
        <taxon>Rhizopodaceae</taxon>
        <taxon>Rhizopus</taxon>
    </lineage>
</organism>
<feature type="domain" description="Septin-type G" evidence="3">
    <location>
        <begin position="17"/>
        <end position="387"/>
    </location>
</feature>
<evidence type="ECO:0000313" key="4">
    <source>
        <dbReference type="EMBL" id="EIE91540.1"/>
    </source>
</evidence>
<feature type="compositionally biased region" description="Basic and acidic residues" evidence="2">
    <location>
        <begin position="218"/>
        <end position="233"/>
    </location>
</feature>
<proteinExistence type="inferred from homology"/>
<dbReference type="Pfam" id="PF00735">
    <property type="entry name" value="Septin"/>
    <property type="match status" value="2"/>
</dbReference>
<dbReference type="GO" id="GO:0005525">
    <property type="term" value="F:GTP binding"/>
    <property type="evidence" value="ECO:0007669"/>
    <property type="project" value="UniProtKB-KW"/>
</dbReference>
<dbReference type="OrthoDB" id="416553at2759"/>
<feature type="region of interest" description="Disordered" evidence="2">
    <location>
        <begin position="214"/>
        <end position="233"/>
    </location>
</feature>
<sequence length="406" mass="46541">MLYSQKLSQNSYSKKESITSFNIMIVGATGSGKTSFIRTFCEFLKQDIIQGTYKETGNKALKNSLQSTEEIYTTSMHIEENGKRTALTFIDTPGISSPVIQQLQSLTSYIDSQYFRTLAEYTTQESKLQRDAKAVDTHVHACLYFIVGAGFQGLSEVDKFILKVLSSRVNVIPILSKADTLTSAQHQWLKETIKEEIFNIYRIPVYGHIQVEDSEEGEYSKDGKDDENDIKDTNFDKKDEAHLSKIINMLQDCMFKDMDEDACAMLEYLHTMPFSMISYEENFETGRPIEIRSHEINGCQTSTESLQENYNDSVAKIINSSEKTQTMINHNQALGRRYPWSVVECCNPDHCDFLLLKRMLLSTHRDMLKIDTSECFYENYRTQQLISHQKDKASTMNSQLKKANLS</sequence>
<dbReference type="RefSeq" id="XP_067526936.1">
    <property type="nucleotide sequence ID" value="XM_067670835.1"/>
</dbReference>
<dbReference type="eggNOG" id="KOG2655">
    <property type="taxonomic scope" value="Eukaryota"/>
</dbReference>
<keyword evidence="1" id="KW-0547">Nucleotide-binding</keyword>
<keyword evidence="5" id="KW-1185">Reference proteome</keyword>
<dbReference type="VEuPathDB" id="FungiDB:RO3G_16251"/>
<dbReference type="GeneID" id="93623216"/>
<evidence type="ECO:0000256" key="1">
    <source>
        <dbReference type="RuleBase" id="RU004560"/>
    </source>
</evidence>
<dbReference type="Proteomes" id="UP000009138">
    <property type="component" value="Unassembled WGS sequence"/>
</dbReference>
<dbReference type="SUPFAM" id="SSF52540">
    <property type="entry name" value="P-loop containing nucleoside triphosphate hydrolases"/>
    <property type="match status" value="1"/>
</dbReference>
<dbReference type="OMA" id="PWAVVEC"/>
<name>I1CSW0_RHIO9</name>
<reference evidence="4 5" key="1">
    <citation type="journal article" date="2009" name="PLoS Genet.">
        <title>Genomic analysis of the basal lineage fungus Rhizopus oryzae reveals a whole-genome duplication.</title>
        <authorList>
            <person name="Ma L.-J."/>
            <person name="Ibrahim A.S."/>
            <person name="Skory C."/>
            <person name="Grabherr M.G."/>
            <person name="Burger G."/>
            <person name="Butler M."/>
            <person name="Elias M."/>
            <person name="Idnurm A."/>
            <person name="Lang B.F."/>
            <person name="Sone T."/>
            <person name="Abe A."/>
            <person name="Calvo S.E."/>
            <person name="Corrochano L.M."/>
            <person name="Engels R."/>
            <person name="Fu J."/>
            <person name="Hansberg W."/>
            <person name="Kim J.-M."/>
            <person name="Kodira C.D."/>
            <person name="Koehrsen M.J."/>
            <person name="Liu B."/>
            <person name="Miranda-Saavedra D."/>
            <person name="O'Leary S."/>
            <person name="Ortiz-Castellanos L."/>
            <person name="Poulter R."/>
            <person name="Rodriguez-Romero J."/>
            <person name="Ruiz-Herrera J."/>
            <person name="Shen Y.-Q."/>
            <person name="Zeng Q."/>
            <person name="Galagan J."/>
            <person name="Birren B.W."/>
            <person name="Cuomo C.A."/>
            <person name="Wickes B.L."/>
        </authorList>
    </citation>
    <scope>NUCLEOTIDE SEQUENCE [LARGE SCALE GENOMIC DNA]</scope>
    <source>
        <strain evidence="5">RA 99-880 / ATCC MYA-4621 / FGSC 9543 / NRRL 43880</strain>
    </source>
</reference>
<dbReference type="EMBL" id="CH476750">
    <property type="protein sequence ID" value="EIE91540.1"/>
    <property type="molecule type" value="Genomic_DNA"/>
</dbReference>
<dbReference type="STRING" id="246409.I1CSW0"/>
<protein>
    <recommendedName>
        <fullName evidence="3">Septin-type G domain-containing protein</fullName>
    </recommendedName>
</protein>
<evidence type="ECO:0000313" key="5">
    <source>
        <dbReference type="Proteomes" id="UP000009138"/>
    </source>
</evidence>
<dbReference type="InterPro" id="IPR027417">
    <property type="entry name" value="P-loop_NTPase"/>
</dbReference>
<evidence type="ECO:0000256" key="2">
    <source>
        <dbReference type="SAM" id="MobiDB-lite"/>
    </source>
</evidence>
<dbReference type="PANTHER" id="PTHR18884">
    <property type="entry name" value="SEPTIN"/>
    <property type="match status" value="1"/>
</dbReference>
<evidence type="ECO:0000259" key="3">
    <source>
        <dbReference type="PROSITE" id="PS51719"/>
    </source>
</evidence>
<keyword evidence="1" id="KW-0342">GTP-binding</keyword>
<gene>
    <name evidence="4" type="ORF">RO3G_16251</name>
</gene>
<dbReference type="PROSITE" id="PS51719">
    <property type="entry name" value="G_SEPTIN"/>
    <property type="match status" value="1"/>
</dbReference>
<dbReference type="InParanoid" id="I1CSW0"/>
<dbReference type="Gene3D" id="3.40.50.300">
    <property type="entry name" value="P-loop containing nucleotide triphosphate hydrolases"/>
    <property type="match status" value="1"/>
</dbReference>
<accession>I1CSW0</accession>
<comment type="similarity">
    <text evidence="1">Belongs to the TRAFAC class TrmE-Era-EngA-EngB-Septin-like GTPase superfamily. Septin GTPase family.</text>
</comment>
<dbReference type="InterPro" id="IPR030379">
    <property type="entry name" value="G_SEPTIN_dom"/>
</dbReference>